<evidence type="ECO:0008006" key="4">
    <source>
        <dbReference type="Google" id="ProtNLM"/>
    </source>
</evidence>
<dbReference type="PANTHER" id="PTHR42852">
    <property type="entry name" value="THIOL:DISULFIDE INTERCHANGE PROTEIN DSBE"/>
    <property type="match status" value="1"/>
</dbReference>
<dbReference type="SUPFAM" id="SSF52833">
    <property type="entry name" value="Thioredoxin-like"/>
    <property type="match status" value="1"/>
</dbReference>
<gene>
    <name evidence="2" type="ORF">SPHINGO8BC_10026</name>
</gene>
<name>A0A653XIT0_SPHMU</name>
<dbReference type="Proteomes" id="UP000432350">
    <property type="component" value="Unassembled WGS sequence"/>
</dbReference>
<evidence type="ECO:0000313" key="2">
    <source>
        <dbReference type="EMBL" id="VXC29999.1"/>
    </source>
</evidence>
<keyword evidence="1" id="KW-1133">Transmembrane helix</keyword>
<dbReference type="PANTHER" id="PTHR42852:SF13">
    <property type="entry name" value="PROTEIN DIPZ"/>
    <property type="match status" value="1"/>
</dbReference>
<sequence>MKLFYSYMERLCVYIIHYISLCLSITPAILRHKLVYVRQVFLLPVFCFIMFSNARAQSAGERTDARVDTEIKLSIGSGLPDDFWSRKHLFFSGGDTVSRDLSMYKGKLLILDFWYIGCSSCLLDQAAITKAKERYKDRIHVVMVNNLPKWNDIGAFRKFYSDKKYIQFGMDEFESIIYDDYLYNLFGASAYPLYVWISSSGIVKIMTNMNLLDESFSIPSEERRDHL</sequence>
<proteinExistence type="predicted"/>
<keyword evidence="1" id="KW-0472">Membrane</keyword>
<feature type="transmembrane region" description="Helical" evidence="1">
    <location>
        <begin position="12"/>
        <end position="30"/>
    </location>
</feature>
<evidence type="ECO:0000256" key="1">
    <source>
        <dbReference type="SAM" id="Phobius"/>
    </source>
</evidence>
<organism evidence="2 3">
    <name type="scientific">Sphingobacterium multivorum</name>
    <dbReference type="NCBI Taxonomy" id="28454"/>
    <lineage>
        <taxon>Bacteria</taxon>
        <taxon>Pseudomonadati</taxon>
        <taxon>Bacteroidota</taxon>
        <taxon>Sphingobacteriia</taxon>
        <taxon>Sphingobacteriales</taxon>
        <taxon>Sphingobacteriaceae</taxon>
        <taxon>Sphingobacterium</taxon>
    </lineage>
</organism>
<dbReference type="InterPro" id="IPR036249">
    <property type="entry name" value="Thioredoxin-like_sf"/>
</dbReference>
<accession>A0A653XIT0</accession>
<feature type="transmembrane region" description="Helical" evidence="1">
    <location>
        <begin position="36"/>
        <end position="54"/>
    </location>
</feature>
<keyword evidence="1" id="KW-0812">Transmembrane</keyword>
<dbReference type="Gene3D" id="3.40.30.10">
    <property type="entry name" value="Glutaredoxin"/>
    <property type="match status" value="1"/>
</dbReference>
<dbReference type="EMBL" id="CABWMV010000001">
    <property type="protein sequence ID" value="VXC29999.1"/>
    <property type="molecule type" value="Genomic_DNA"/>
</dbReference>
<dbReference type="InterPro" id="IPR050553">
    <property type="entry name" value="Thioredoxin_ResA/DsbE_sf"/>
</dbReference>
<reference evidence="2 3" key="1">
    <citation type="submission" date="2019-10" db="EMBL/GenBank/DDBJ databases">
        <authorList>
            <person name="Karimi E."/>
        </authorList>
    </citation>
    <scope>NUCLEOTIDE SEQUENCE [LARGE SCALE GENOMIC DNA]</scope>
    <source>
        <strain evidence="2 3">Sphingobacterium sp. 8BC</strain>
    </source>
</reference>
<protein>
    <recommendedName>
        <fullName evidence="4">Thiol-disulfide oxidoreductase</fullName>
    </recommendedName>
</protein>
<evidence type="ECO:0000313" key="3">
    <source>
        <dbReference type="Proteomes" id="UP000432350"/>
    </source>
</evidence>
<dbReference type="AlphaFoldDB" id="A0A653XIT0"/>